<feature type="region of interest" description="Disordered" evidence="1">
    <location>
        <begin position="1"/>
        <end position="26"/>
    </location>
</feature>
<sequence length="488" mass="51425">GTQAGQRGTKVRRSQGAPRSSPQSGASGLWLEASLFSTYLFSSPPGSARAMTPSSFVALLLLLVSRSRATAGGRACPDAESQLLQLSSSQSSGGGVGSGLASTDLDSVVWPTRGGKTISCCRCNFVMRILVPAANMPAGPQQLRIKFAQSNNGIAYVAFGEEESPGVMKAGTITNLCFDGQVGDCTTAVSLKASELYTEWFDYTIDTAKNYYVSYLHLCGPGGPSSGTTPDGVAFSGYNTDTSDAYTYWSTSGTTTWYNALRDNGLAETLRGPSALVYGHYSRDPGASITGGWKTANRIEGIQGIESQASPTPSVAATGDPHLQNLLGERFDLMKQGMHVLINIPRGTGASSAMLRAQADAVRLGEHCGDLYFQELNVTGVWAEASRAGGYHYSVSQSDVPSSEWVAVGKVALKVVIAHTDRELQYLNVYLKHLGQSGFAVGGLLGEDDHEDASTPPETCVKRISLKKDAQSISSRLSAASIAVANLA</sequence>
<reference evidence="2" key="1">
    <citation type="submission" date="2023-10" db="EMBL/GenBank/DDBJ databases">
        <authorList>
            <person name="Chen Y."/>
            <person name="Shah S."/>
            <person name="Dougan E. K."/>
            <person name="Thang M."/>
            <person name="Chan C."/>
        </authorList>
    </citation>
    <scope>NUCLEOTIDE SEQUENCE [LARGE SCALE GENOMIC DNA]</scope>
</reference>
<evidence type="ECO:0000256" key="1">
    <source>
        <dbReference type="SAM" id="MobiDB-lite"/>
    </source>
</evidence>
<protein>
    <submittedName>
        <fullName evidence="2">Uncharacterized protein</fullName>
    </submittedName>
</protein>
<evidence type="ECO:0000313" key="3">
    <source>
        <dbReference type="Proteomes" id="UP001189429"/>
    </source>
</evidence>
<accession>A0ABN9YAW9</accession>
<proteinExistence type="predicted"/>
<dbReference type="EMBL" id="CAUYUJ010022002">
    <property type="protein sequence ID" value="CAK0908390.1"/>
    <property type="molecule type" value="Genomic_DNA"/>
</dbReference>
<name>A0ABN9YAW9_9DINO</name>
<evidence type="ECO:0000313" key="2">
    <source>
        <dbReference type="EMBL" id="CAK0908390.1"/>
    </source>
</evidence>
<feature type="non-terminal residue" evidence="2">
    <location>
        <position position="1"/>
    </location>
</feature>
<feature type="compositionally biased region" description="Polar residues" evidence="1">
    <location>
        <begin position="17"/>
        <end position="26"/>
    </location>
</feature>
<gene>
    <name evidence="2" type="ORF">PCOR1329_LOCUS83074</name>
</gene>
<organism evidence="2 3">
    <name type="scientific">Prorocentrum cordatum</name>
    <dbReference type="NCBI Taxonomy" id="2364126"/>
    <lineage>
        <taxon>Eukaryota</taxon>
        <taxon>Sar</taxon>
        <taxon>Alveolata</taxon>
        <taxon>Dinophyceae</taxon>
        <taxon>Prorocentrales</taxon>
        <taxon>Prorocentraceae</taxon>
        <taxon>Prorocentrum</taxon>
    </lineage>
</organism>
<keyword evidence="3" id="KW-1185">Reference proteome</keyword>
<dbReference type="Proteomes" id="UP001189429">
    <property type="component" value="Unassembled WGS sequence"/>
</dbReference>
<comment type="caution">
    <text evidence="2">The sequence shown here is derived from an EMBL/GenBank/DDBJ whole genome shotgun (WGS) entry which is preliminary data.</text>
</comment>